<name>A0AAV5S3S8_MAUHU</name>
<feature type="region of interest" description="Disordered" evidence="5">
    <location>
        <begin position="248"/>
        <end position="306"/>
    </location>
</feature>
<dbReference type="GO" id="GO:0046854">
    <property type="term" value="P:phosphatidylinositol phosphate biosynthetic process"/>
    <property type="evidence" value="ECO:0007669"/>
    <property type="project" value="TreeGrafter"/>
</dbReference>
<protein>
    <recommendedName>
        <fullName evidence="4">Kinase</fullName>
        <ecNumber evidence="4">2.7.-.-</ecNumber>
    </recommendedName>
</protein>
<dbReference type="GO" id="GO:0032958">
    <property type="term" value="P:inositol phosphate biosynthetic process"/>
    <property type="evidence" value="ECO:0007669"/>
    <property type="project" value="InterPro"/>
</dbReference>
<dbReference type="Gene3D" id="3.30.470.160">
    <property type="entry name" value="Inositol polyphosphate kinase"/>
    <property type="match status" value="1"/>
</dbReference>
<dbReference type="PANTHER" id="PTHR12400">
    <property type="entry name" value="INOSITOL POLYPHOSPHATE KINASE"/>
    <property type="match status" value="1"/>
</dbReference>
<dbReference type="Pfam" id="PF03770">
    <property type="entry name" value="IPK"/>
    <property type="match status" value="1"/>
</dbReference>
<dbReference type="GO" id="GO:0005737">
    <property type="term" value="C:cytoplasm"/>
    <property type="evidence" value="ECO:0007669"/>
    <property type="project" value="TreeGrafter"/>
</dbReference>
<reference evidence="6 7" key="1">
    <citation type="journal article" date="2023" name="Elife">
        <title>Identification of key yeast species and microbe-microbe interactions impacting larval growth of Drosophila in the wild.</title>
        <authorList>
            <person name="Mure A."/>
            <person name="Sugiura Y."/>
            <person name="Maeda R."/>
            <person name="Honda K."/>
            <person name="Sakurai N."/>
            <person name="Takahashi Y."/>
            <person name="Watada M."/>
            <person name="Katoh T."/>
            <person name="Gotoh A."/>
            <person name="Gotoh Y."/>
            <person name="Taniguchi I."/>
            <person name="Nakamura K."/>
            <person name="Hayashi T."/>
            <person name="Katayama T."/>
            <person name="Uemura T."/>
            <person name="Hattori Y."/>
        </authorList>
    </citation>
    <scope>NUCLEOTIDE SEQUENCE [LARGE SCALE GENOMIC DNA]</scope>
    <source>
        <strain evidence="6 7">KH-74</strain>
    </source>
</reference>
<proteinExistence type="inferred from homology"/>
<organism evidence="6 7">
    <name type="scientific">Maudiozyma humilis</name>
    <name type="common">Sour dough yeast</name>
    <name type="synonym">Kazachstania humilis</name>
    <dbReference type="NCBI Taxonomy" id="51915"/>
    <lineage>
        <taxon>Eukaryota</taxon>
        <taxon>Fungi</taxon>
        <taxon>Dikarya</taxon>
        <taxon>Ascomycota</taxon>
        <taxon>Saccharomycotina</taxon>
        <taxon>Saccharomycetes</taxon>
        <taxon>Saccharomycetales</taxon>
        <taxon>Saccharomycetaceae</taxon>
        <taxon>Maudiozyma</taxon>
    </lineage>
</organism>
<dbReference type="PANTHER" id="PTHR12400:SF21">
    <property type="entry name" value="KINASE"/>
    <property type="match status" value="1"/>
</dbReference>
<feature type="region of interest" description="Disordered" evidence="5">
    <location>
        <begin position="1"/>
        <end position="32"/>
    </location>
</feature>
<feature type="compositionally biased region" description="Basic and acidic residues" evidence="5">
    <location>
        <begin position="391"/>
        <end position="400"/>
    </location>
</feature>
<evidence type="ECO:0000256" key="5">
    <source>
        <dbReference type="SAM" id="MobiDB-lite"/>
    </source>
</evidence>
<comment type="caution">
    <text evidence="6">The sequence shown here is derived from an EMBL/GenBank/DDBJ whole genome shotgun (WGS) entry which is preliminary data.</text>
</comment>
<dbReference type="AlphaFoldDB" id="A0AAV5S3S8"/>
<dbReference type="GO" id="GO:0005634">
    <property type="term" value="C:nucleus"/>
    <property type="evidence" value="ECO:0007669"/>
    <property type="project" value="TreeGrafter"/>
</dbReference>
<evidence type="ECO:0000256" key="3">
    <source>
        <dbReference type="ARBA" id="ARBA00022777"/>
    </source>
</evidence>
<feature type="region of interest" description="Disordered" evidence="5">
    <location>
        <begin position="612"/>
        <end position="685"/>
    </location>
</feature>
<dbReference type="GO" id="GO:0008440">
    <property type="term" value="F:inositol-1,4,5-trisphosphate 3-kinase activity"/>
    <property type="evidence" value="ECO:0007669"/>
    <property type="project" value="TreeGrafter"/>
</dbReference>
<feature type="region of interest" description="Disordered" evidence="5">
    <location>
        <begin position="520"/>
        <end position="577"/>
    </location>
</feature>
<sequence length="981" mass="110649">MSCGSSETSEVAPKDLIRSEKSSQSIKSLKDLNISDSAQLPAVIHGRKASTYLGIFRDNENVAADGSGRDGVAEKLRSLLQSETNTQPSNGNMQAPSTTRFLDSSSPKSSAKILTPDSQKLKKDLQLSRRNSSTRSDDSLRLSPKLVIPSLTPAEKSSRRRSRHNSRRTSSSHREDLSLKPVSSATYYPHKSKKSTEQDTEDEQDSEGDNYRIDTIVSHNTENKSTPAPSNPNIHPKLVANVQLNDFPNQRTEPTETTSSTPSHDNPVASHNEAGSLEKTEAAILDSDDDDDIAMEDEDDEEDDKEYPLAVELKPFTNKVGGHTAIFRFSKRAVCKALVKRENRWYETMEQTNSKLLKFMPRYIGVLNVRQHFNSKEDFLSQIPPNAKNNETPKDTDNDSPKVVDQLMGPALHHVHSIVTSSPHQTLAGPHRSVPSLSRTMSSTVAADHSYPEVVIDDNKHIMPDSLWDRYTLSSDAEPRRNSVSERHSFGDRSIDSGYTTINTKLKDLILQEVFAPIHSKGNTHSNKRSACETPTRTVSGRYMKKKSRSSSSSSSSSAQGIRNYRNANRRDSNYSLKDDQIATAPLMNKNTKDTIANAIDSSHSVMDLEQFHKKASARENAAAPMSPKQKATHTHSHSLSQSSSKSDSKRFSKNHSIDDFSAIQDSGEDDHGDAHEPPVSESITFEENTDTIVSKFILLEDLTRHMNKPCVLDLKMGTRQYGVDAAPSKQKSQRSKCLKTTSRKLGVRICGLKVWDTDYYIKRDKYFGRRVRSGWQFTRTLARFLYDGHTKKSIVSLIPRLVKELDRLAIEVSNLKGFRFYGASLLLMYEGDPKDTKIEPTEKPKKSVKIKLNLIDFAKCVTKEDLEEGIKDHSFKIAPHHPESIDLGFYRGIKSLRFYLLAIWNYLTADEPMITSETTLKEFISSKSELFAEPWDWLDEFDKENELELNNQESELRTRWRKYELIFDVEPRYSNDEVSD</sequence>
<feature type="region of interest" description="Disordered" evidence="5">
    <location>
        <begin position="380"/>
        <end position="400"/>
    </location>
</feature>
<dbReference type="EMBL" id="BTGD01000025">
    <property type="protein sequence ID" value="GMM58340.1"/>
    <property type="molecule type" value="Genomic_DNA"/>
</dbReference>
<evidence type="ECO:0000256" key="1">
    <source>
        <dbReference type="ARBA" id="ARBA00007374"/>
    </source>
</evidence>
<dbReference type="SUPFAM" id="SSF56104">
    <property type="entry name" value="SAICAR synthase-like"/>
    <property type="match status" value="1"/>
</dbReference>
<evidence type="ECO:0000313" key="7">
    <source>
        <dbReference type="Proteomes" id="UP001377567"/>
    </source>
</evidence>
<feature type="compositionally biased region" description="Acidic residues" evidence="5">
    <location>
        <begin position="286"/>
        <end position="305"/>
    </location>
</feature>
<evidence type="ECO:0000256" key="2">
    <source>
        <dbReference type="ARBA" id="ARBA00022679"/>
    </source>
</evidence>
<evidence type="ECO:0000313" key="6">
    <source>
        <dbReference type="EMBL" id="GMM58340.1"/>
    </source>
</evidence>
<feature type="compositionally biased region" description="Basic and acidic residues" evidence="5">
    <location>
        <begin position="12"/>
        <end position="21"/>
    </location>
</feature>
<gene>
    <name evidence="6" type="ORF">DAKH74_049570</name>
</gene>
<evidence type="ECO:0000256" key="4">
    <source>
        <dbReference type="RuleBase" id="RU363090"/>
    </source>
</evidence>
<dbReference type="Proteomes" id="UP001377567">
    <property type="component" value="Unassembled WGS sequence"/>
</dbReference>
<feature type="compositionally biased region" description="Acidic residues" evidence="5">
    <location>
        <begin position="198"/>
        <end position="208"/>
    </location>
</feature>
<feature type="compositionally biased region" description="Basic residues" evidence="5">
    <location>
        <begin position="158"/>
        <end position="171"/>
    </location>
</feature>
<feature type="region of interest" description="Disordered" evidence="5">
    <location>
        <begin position="82"/>
        <end position="210"/>
    </location>
</feature>
<comment type="similarity">
    <text evidence="1 4">Belongs to the inositol phosphokinase (IPK) family.</text>
</comment>
<dbReference type="EC" id="2.7.-.-" evidence="4"/>
<dbReference type="InterPro" id="IPR038286">
    <property type="entry name" value="IPK_sf"/>
</dbReference>
<dbReference type="GO" id="GO:0000824">
    <property type="term" value="F:inositol-1,4,5,6-tetrakisphosphate 3-kinase activity"/>
    <property type="evidence" value="ECO:0007669"/>
    <property type="project" value="TreeGrafter"/>
</dbReference>
<keyword evidence="2 4" id="KW-0808">Transferase</keyword>
<dbReference type="InterPro" id="IPR005522">
    <property type="entry name" value="IPK"/>
</dbReference>
<feature type="compositionally biased region" description="Polar residues" evidence="5">
    <location>
        <begin position="82"/>
        <end position="109"/>
    </location>
</feature>
<keyword evidence="7" id="KW-1185">Reference proteome</keyword>
<keyword evidence="3 4" id="KW-0418">Kinase</keyword>
<feature type="compositionally biased region" description="Basic and acidic residues" evidence="5">
    <location>
        <begin position="647"/>
        <end position="659"/>
    </location>
</feature>
<accession>A0AAV5S3S8</accession>